<evidence type="ECO:0000313" key="2">
    <source>
        <dbReference type="EMBL" id="STS79417.1"/>
    </source>
</evidence>
<evidence type="ECO:0000256" key="1">
    <source>
        <dbReference type="SAM" id="MobiDB-lite"/>
    </source>
</evidence>
<dbReference type="AlphaFoldDB" id="A0A377TNE6"/>
<gene>
    <name evidence="2" type="ORF">NCTC9140_01096</name>
</gene>
<dbReference type="Proteomes" id="UP000254938">
    <property type="component" value="Unassembled WGS sequence"/>
</dbReference>
<evidence type="ECO:0000313" key="3">
    <source>
        <dbReference type="Proteomes" id="UP000254938"/>
    </source>
</evidence>
<protein>
    <submittedName>
        <fullName evidence="2">Uncharacterized protein</fullName>
    </submittedName>
</protein>
<accession>A0A377TNE6</accession>
<reference evidence="2 3" key="1">
    <citation type="submission" date="2018-06" db="EMBL/GenBank/DDBJ databases">
        <authorList>
            <consortium name="Pathogen Informatics"/>
            <person name="Doyle S."/>
        </authorList>
    </citation>
    <scope>NUCLEOTIDE SEQUENCE [LARGE SCALE GENOMIC DNA]</scope>
    <source>
        <strain evidence="2 3">NCTC9140</strain>
    </source>
</reference>
<organism evidence="2 3">
    <name type="scientific">Klebsiella pneumoniae</name>
    <dbReference type="NCBI Taxonomy" id="573"/>
    <lineage>
        <taxon>Bacteria</taxon>
        <taxon>Pseudomonadati</taxon>
        <taxon>Pseudomonadota</taxon>
        <taxon>Gammaproteobacteria</taxon>
        <taxon>Enterobacterales</taxon>
        <taxon>Enterobacteriaceae</taxon>
        <taxon>Klebsiella/Raoultella group</taxon>
        <taxon>Klebsiella</taxon>
        <taxon>Klebsiella pneumoniae complex</taxon>
    </lineage>
</organism>
<proteinExistence type="predicted"/>
<name>A0A377TNE6_KLEPN</name>
<dbReference type="EMBL" id="UGKQ01000007">
    <property type="protein sequence ID" value="STS79417.1"/>
    <property type="molecule type" value="Genomic_DNA"/>
</dbReference>
<feature type="region of interest" description="Disordered" evidence="1">
    <location>
        <begin position="124"/>
        <end position="149"/>
    </location>
</feature>
<sequence length="161" mass="17675">MVISTALTATMSLPRRAPNTVSAPKHSCSSRERSMMSRFNANKRRRSPRQAFFSIASDTPRSVSTRFAISRPIMRVAYSAVTVASAAPWTFIRRPITSHRSSTIFNRLPTTSRITGAPGVLDAQQPAEQHQVGQRGGGAEPANFEKPSRLLKHRLAAADNM</sequence>